<feature type="domain" description="CobN/magnesium chelatase" evidence="2">
    <location>
        <begin position="130"/>
        <end position="1183"/>
    </location>
</feature>
<feature type="chain" id="PRO_5020282041" evidence="1">
    <location>
        <begin position="24"/>
        <end position="1293"/>
    </location>
</feature>
<proteinExistence type="predicted"/>
<protein>
    <submittedName>
        <fullName evidence="3">Cobaltochelatase subunit CobN</fullName>
    </submittedName>
</protein>
<name>A0A4V2KD52_9GAMM</name>
<dbReference type="CDD" id="cd10150">
    <property type="entry name" value="CobN_like"/>
    <property type="match status" value="1"/>
</dbReference>
<dbReference type="Pfam" id="PF02514">
    <property type="entry name" value="CobN-Mg_chel"/>
    <property type="match status" value="1"/>
</dbReference>
<evidence type="ECO:0000313" key="4">
    <source>
        <dbReference type="Proteomes" id="UP000293172"/>
    </source>
</evidence>
<gene>
    <name evidence="3" type="ORF">DNK44_00525</name>
</gene>
<comment type="caution">
    <text evidence="3">The sequence shown here is derived from an EMBL/GenBank/DDBJ whole genome shotgun (WGS) entry which is preliminary data.</text>
</comment>
<keyword evidence="1" id="KW-0732">Signal</keyword>
<dbReference type="InterPro" id="IPR003672">
    <property type="entry name" value="CobN/Mg_chltase"/>
</dbReference>
<organism evidence="3 4">
    <name type="scientific">Phytopseudomonas dryadis</name>
    <dbReference type="NCBI Taxonomy" id="2487520"/>
    <lineage>
        <taxon>Bacteria</taxon>
        <taxon>Pseudomonadati</taxon>
        <taxon>Pseudomonadota</taxon>
        <taxon>Gammaproteobacteria</taxon>
        <taxon>Pseudomonadales</taxon>
        <taxon>Pseudomonadaceae</taxon>
        <taxon>Phytopseudomonas</taxon>
    </lineage>
</organism>
<evidence type="ECO:0000256" key="1">
    <source>
        <dbReference type="SAM" id="SignalP"/>
    </source>
</evidence>
<dbReference type="PANTHER" id="PTHR44119">
    <property type="entry name" value="MAGNESIUM-CHELATASE SUBUNIT CHLH, CHLOROPLASTIC"/>
    <property type="match status" value="1"/>
</dbReference>
<dbReference type="PANTHER" id="PTHR44119:SF4">
    <property type="entry name" value="AEROBIC COBALTOCHELATASE SUBUNIT COBN"/>
    <property type="match status" value="1"/>
</dbReference>
<accession>A0A4V2KD52</accession>
<reference evidence="3 4" key="1">
    <citation type="submission" date="2018-06" db="EMBL/GenBank/DDBJ databases">
        <title>Three novel Pseudomonas species isolated from symptomatic oak.</title>
        <authorList>
            <person name="Bueno-Gonzalez V."/>
            <person name="Brady C."/>
        </authorList>
    </citation>
    <scope>NUCLEOTIDE SEQUENCE [LARGE SCALE GENOMIC DNA]</scope>
    <source>
        <strain evidence="3 4">P6B</strain>
    </source>
</reference>
<feature type="signal peptide" evidence="1">
    <location>
        <begin position="1"/>
        <end position="23"/>
    </location>
</feature>
<dbReference type="NCBIfam" id="NF004644">
    <property type="entry name" value="PRK05989.2-2"/>
    <property type="match status" value="1"/>
</dbReference>
<sequence length="1293" mass="142335">MRRYLLAGVVSAIALLMPPESRAAGAEPSVRILAADFVLQGKLDRLDRWASEAGVALQSTHVSPASAAVDEWLTATRLLLLDTPRPNDLAAVQQILGDGLALTSTPWLRVGAGPPAFGNLPEPVAMRLAAYYGHGGERNLRHFFSYLRAYQVGDDLAGIPPPEPLAKAGIYHPQAPGVFERLEDYQAWGRSRWAGDAPRVAFAIHRGAIVDAQLRLIDELVLRSERRGQAPMVFWFDDSDSRALQKILEPWKADALVNLQHMQNAPARKAELLALGIPVISTLVSREGDRAHWRQASSGISPRSAATLLSVPESWGMSDPLVIAAVEEGEPLPLEEQVDALLAKVDGLARLRHTPAADKRLALMFWNHPDGERNIAASNLNVPKSLERLLDDLADAGYDAPPAAEARLIEAARRLLGGYYHPERLQQLYEDGLAVTLPLSSYQAWLSQLPEDRRNALRERWGEPSAHWALREIEGEPRFVLPALRQGKVLLMPQPPRAGRPGEAYHDAKVPPDHLYLAAYLYLRQGFAADALIHFGTHGTQEWLPGKDRGLAVTDYPFLALGDLPVFYPYIQDNIGEAMQARRRGRAVIVSHQTPPFAPAGLYDELRDLHEMLHEYQQLDEGAVRDATAERIRQLALHSDMARDIGWDEARARADFPGFLNVLHDHLHELAQANMPLGLHTFGMAASPPHRLTTVLQQLGEPYLQALGLDDHEPLAEDFAALQASQPYRTLERYLRQPADVSAIAEAPLREQIERARALDRHLAQPGETEALLSGLAGGFVAPGPGGDPIRNPDVPSGRNLYAFEADKLPTVAAYATGEVALEQLLASYRDEHDGHYPSKLAFSLWSSEAMRHLGVLESQVLHALGLRPVWDSGGRVTRLEIIPAKQLGRPRIDAVIQVTSVYRDQFEGFMRLLADALERLAQLDEPDNAVFANSQAVTERLRGEGIEPERAQRLSRVRVFGNQAGDYGTGVSRLALDSTRWQGDSAIAEQFLSRLQYGYSATGWGEKLDGHNLFAEQLKGVQAAIMARSSELNGVLSSDHPFEFLGGLSAAVRHLDGASPALYIADLRQARPRTRGAAGFLASELRSRYLNPHWIEAMKAEGYAGTLELLDVSNNLFGWQAADPAVVRADQWQALHDTYVMDKRDLQLGQWFEQHNPSAQAQLIERLAEAIRKGYWEAPESTRRELAQRWTQLIEQHGADAGTQITTDYLQQMGSGFGLANPAATTPAAQAAGETVQGRVMQEVPPSEAPSTPWTMWLGTLALLACTVLGAVRQALAARARPIRNPLIQESA</sequence>
<dbReference type="EMBL" id="QJUL01000001">
    <property type="protein sequence ID" value="TBU97506.1"/>
    <property type="molecule type" value="Genomic_DNA"/>
</dbReference>
<dbReference type="OrthoDB" id="9757976at2"/>
<dbReference type="RefSeq" id="WP_131197089.1">
    <property type="nucleotide sequence ID" value="NZ_QJUL01000001.1"/>
</dbReference>
<dbReference type="Proteomes" id="UP000293172">
    <property type="component" value="Unassembled WGS sequence"/>
</dbReference>
<evidence type="ECO:0000313" key="3">
    <source>
        <dbReference type="EMBL" id="TBU97506.1"/>
    </source>
</evidence>
<evidence type="ECO:0000259" key="2">
    <source>
        <dbReference type="Pfam" id="PF02514"/>
    </source>
</evidence>